<gene>
    <name evidence="8" type="ORF">DLK05_02275</name>
</gene>
<dbReference type="PANTHER" id="PTHR43787">
    <property type="entry name" value="FEMO COFACTOR BIOSYNTHESIS PROTEIN NIFB-RELATED"/>
    <property type="match status" value="1"/>
</dbReference>
<evidence type="ECO:0000313" key="9">
    <source>
        <dbReference type="Proteomes" id="UP000282985"/>
    </source>
</evidence>
<reference evidence="8 9" key="1">
    <citation type="submission" date="2018-11" db="EMBL/GenBank/DDBJ databases">
        <title>Parancylomarina longa gen. nov., sp. nov., isolated from sediments of southern Okinawa.</title>
        <authorList>
            <person name="Fu T."/>
        </authorList>
    </citation>
    <scope>NUCLEOTIDE SEQUENCE [LARGE SCALE GENOMIC DNA]</scope>
    <source>
        <strain evidence="8 9">T3-2 S1-C</strain>
    </source>
</reference>
<proteinExistence type="predicted"/>
<evidence type="ECO:0000256" key="6">
    <source>
        <dbReference type="ARBA" id="ARBA00023014"/>
    </source>
</evidence>
<evidence type="ECO:0000259" key="7">
    <source>
        <dbReference type="PROSITE" id="PS51918"/>
    </source>
</evidence>
<dbReference type="PROSITE" id="PS51918">
    <property type="entry name" value="RADICAL_SAM"/>
    <property type="match status" value="1"/>
</dbReference>
<evidence type="ECO:0000256" key="1">
    <source>
        <dbReference type="ARBA" id="ARBA00001966"/>
    </source>
</evidence>
<keyword evidence="4" id="KW-0479">Metal-binding</keyword>
<dbReference type="InterPro" id="IPR036390">
    <property type="entry name" value="WH_DNA-bd_sf"/>
</dbReference>
<keyword evidence="9" id="KW-1185">Reference proteome</keyword>
<organism evidence="8 9">
    <name type="scientific">Ancylomarina longa</name>
    <dbReference type="NCBI Taxonomy" id="2487017"/>
    <lineage>
        <taxon>Bacteria</taxon>
        <taxon>Pseudomonadati</taxon>
        <taxon>Bacteroidota</taxon>
        <taxon>Bacteroidia</taxon>
        <taxon>Marinilabiliales</taxon>
        <taxon>Marinifilaceae</taxon>
        <taxon>Ancylomarina</taxon>
    </lineage>
</organism>
<dbReference type="PANTHER" id="PTHR43787:SF11">
    <property type="entry name" value="UPF0026 PROTEIN SLR1464"/>
    <property type="match status" value="1"/>
</dbReference>
<dbReference type="GO" id="GO:0046872">
    <property type="term" value="F:metal ion binding"/>
    <property type="evidence" value="ECO:0007669"/>
    <property type="project" value="UniProtKB-KW"/>
</dbReference>
<dbReference type="SFLD" id="SFLDG01083">
    <property type="entry name" value="Uncharacterised_Radical_SAM_Su"/>
    <property type="match status" value="1"/>
</dbReference>
<dbReference type="InterPro" id="IPR058240">
    <property type="entry name" value="rSAM_sf"/>
</dbReference>
<dbReference type="GO" id="GO:0051539">
    <property type="term" value="F:4 iron, 4 sulfur cluster binding"/>
    <property type="evidence" value="ECO:0007669"/>
    <property type="project" value="UniProtKB-KW"/>
</dbReference>
<accession>A0A434AYJ3</accession>
<evidence type="ECO:0000256" key="2">
    <source>
        <dbReference type="ARBA" id="ARBA00022485"/>
    </source>
</evidence>
<name>A0A434AYJ3_9BACT</name>
<dbReference type="Pfam" id="PF04055">
    <property type="entry name" value="Radical_SAM"/>
    <property type="match status" value="1"/>
</dbReference>
<evidence type="ECO:0000256" key="4">
    <source>
        <dbReference type="ARBA" id="ARBA00022723"/>
    </source>
</evidence>
<dbReference type="EMBL" id="RJJX01000002">
    <property type="protein sequence ID" value="RUT79537.1"/>
    <property type="molecule type" value="Genomic_DNA"/>
</dbReference>
<dbReference type="OrthoDB" id="9795504at2"/>
<dbReference type="CDD" id="cd01335">
    <property type="entry name" value="Radical_SAM"/>
    <property type="match status" value="1"/>
</dbReference>
<comment type="cofactor">
    <cofactor evidence="1">
        <name>[4Fe-4S] cluster</name>
        <dbReference type="ChEBI" id="CHEBI:49883"/>
    </cofactor>
</comment>
<dbReference type="InterPro" id="IPR040084">
    <property type="entry name" value="GTPase_Obg"/>
</dbReference>
<dbReference type="InterPro" id="IPR013785">
    <property type="entry name" value="Aldolase_TIM"/>
</dbReference>
<dbReference type="GO" id="GO:0003824">
    <property type="term" value="F:catalytic activity"/>
    <property type="evidence" value="ECO:0007669"/>
    <property type="project" value="InterPro"/>
</dbReference>
<dbReference type="SUPFAM" id="SSF102114">
    <property type="entry name" value="Radical SAM enzymes"/>
    <property type="match status" value="1"/>
</dbReference>
<keyword evidence="3" id="KW-0949">S-adenosyl-L-methionine</keyword>
<evidence type="ECO:0000313" key="8">
    <source>
        <dbReference type="EMBL" id="RUT79537.1"/>
    </source>
</evidence>
<keyword evidence="6" id="KW-0411">Iron-sulfur</keyword>
<dbReference type="SFLD" id="SFLDS00029">
    <property type="entry name" value="Radical_SAM"/>
    <property type="match status" value="1"/>
</dbReference>
<comment type="caution">
    <text evidence="8">The sequence shown here is derived from an EMBL/GenBank/DDBJ whole genome shotgun (WGS) entry which is preliminary data.</text>
</comment>
<dbReference type="AlphaFoldDB" id="A0A434AYJ3"/>
<sequence length="315" mass="36118">MYKYLFGPVPSRRLGMSLGVDLVPKKICSLDCVYCEVGKTTKLTLDRKEYIKLDKVKEELTNYFTNNPEPDYITFSGSGEPTLNIHIGEILQFIKQIKPNLPIAVLTNGTLFFDKNVRDAIKNANVVLPSLDAASKEVFNKINRPSNGLTIDKYIQGLIDFRKEFKGEIWLEIFLLPGYNDHENELIELKKAILRINPNSVQLNTLDRPGTLSNLRGATKKEMQRVVDFWNLDNLKIISAAPERKNIPAYRKDTEAVILETIVRRPCTLDDLTKILGLHVNEINKYLDVLDAEKKIESVVQERGIFYQTRKKYEI</sequence>
<evidence type="ECO:0000256" key="5">
    <source>
        <dbReference type="ARBA" id="ARBA00023004"/>
    </source>
</evidence>
<dbReference type="SUPFAM" id="SSF46785">
    <property type="entry name" value="Winged helix' DNA-binding domain"/>
    <property type="match status" value="1"/>
</dbReference>
<keyword evidence="2" id="KW-0004">4Fe-4S</keyword>
<dbReference type="Gene3D" id="3.20.20.70">
    <property type="entry name" value="Aldolase class I"/>
    <property type="match status" value="1"/>
</dbReference>
<protein>
    <submittedName>
        <fullName evidence="8">Radical SAM protein</fullName>
    </submittedName>
</protein>
<evidence type="ECO:0000256" key="3">
    <source>
        <dbReference type="ARBA" id="ARBA00022691"/>
    </source>
</evidence>
<dbReference type="Proteomes" id="UP000282985">
    <property type="component" value="Unassembled WGS sequence"/>
</dbReference>
<keyword evidence="5" id="KW-0408">Iron</keyword>
<dbReference type="InterPro" id="IPR007197">
    <property type="entry name" value="rSAM"/>
</dbReference>
<feature type="domain" description="Radical SAM core" evidence="7">
    <location>
        <begin position="8"/>
        <end position="248"/>
    </location>
</feature>